<protein>
    <recommendedName>
        <fullName evidence="4">DUF4405 domain-containing protein</fullName>
    </recommendedName>
</protein>
<dbReference type="EMBL" id="CP007033">
    <property type="protein sequence ID" value="AHF11359.1"/>
    <property type="molecule type" value="Genomic_DNA"/>
</dbReference>
<gene>
    <name evidence="2" type="ORF">DEHRE_08260</name>
</gene>
<organism evidence="2 3">
    <name type="scientific">Dehalobacter restrictus (strain DSM 9455 / PER-K23)</name>
    <dbReference type="NCBI Taxonomy" id="871738"/>
    <lineage>
        <taxon>Bacteria</taxon>
        <taxon>Bacillati</taxon>
        <taxon>Bacillota</taxon>
        <taxon>Clostridia</taxon>
        <taxon>Eubacteriales</taxon>
        <taxon>Desulfitobacteriaceae</taxon>
        <taxon>Dehalobacter</taxon>
    </lineage>
</organism>
<name>A0ABN4BW67_DEHRP</name>
<keyword evidence="1" id="KW-1133">Transmembrane helix</keyword>
<proteinExistence type="predicted"/>
<evidence type="ECO:0008006" key="4">
    <source>
        <dbReference type="Google" id="ProtNLM"/>
    </source>
</evidence>
<dbReference type="RefSeq" id="WP_019226300.1">
    <property type="nucleotide sequence ID" value="NZ_CP007033.1"/>
</dbReference>
<feature type="transmembrane region" description="Helical" evidence="1">
    <location>
        <begin position="39"/>
        <end position="57"/>
    </location>
</feature>
<evidence type="ECO:0000313" key="2">
    <source>
        <dbReference type="EMBL" id="AHF11359.1"/>
    </source>
</evidence>
<reference evidence="2 3" key="1">
    <citation type="journal article" date="2013" name="Stand. Genomic Sci.">
        <title>Complete genome sequence of Dehalobacter restrictus PER-K23(T.).</title>
        <authorList>
            <person name="Kruse T."/>
            <person name="Maillard J."/>
            <person name="Goodwin L."/>
            <person name="Woyke T."/>
            <person name="Teshima H."/>
            <person name="Bruce D."/>
            <person name="Detter C."/>
            <person name="Tapia R."/>
            <person name="Han C."/>
            <person name="Huntemann M."/>
            <person name="Wei C.L."/>
            <person name="Han J."/>
            <person name="Chen A."/>
            <person name="Kyrpides N."/>
            <person name="Szeto E."/>
            <person name="Markowitz V."/>
            <person name="Ivanova N."/>
            <person name="Pagani I."/>
            <person name="Pati A."/>
            <person name="Pitluck S."/>
            <person name="Nolan M."/>
            <person name="Holliger C."/>
            <person name="Smidt H."/>
        </authorList>
    </citation>
    <scope>NUCLEOTIDE SEQUENCE [LARGE SCALE GENOMIC DNA]</scope>
    <source>
        <strain evidence="3">DSM 9455</strain>
    </source>
</reference>
<keyword evidence="1" id="KW-0812">Transmembrane</keyword>
<evidence type="ECO:0000313" key="3">
    <source>
        <dbReference type="Proteomes" id="UP000018934"/>
    </source>
</evidence>
<evidence type="ECO:0000256" key="1">
    <source>
        <dbReference type="SAM" id="Phobius"/>
    </source>
</evidence>
<dbReference type="Proteomes" id="UP000018934">
    <property type="component" value="Chromosome"/>
</dbReference>
<accession>A0ABN4BW67</accession>
<sequence>MDTDKGNKIVNVLLCIDLLILVITALTNEMIPKEIFESVHVIPGFLLVVLVLFHLRLNSKGLKKNNKSSDTYLSK</sequence>
<keyword evidence="1" id="KW-0472">Membrane</keyword>
<feature type="transmembrane region" description="Helical" evidence="1">
    <location>
        <begin position="9"/>
        <end position="27"/>
    </location>
</feature>
<keyword evidence="3" id="KW-1185">Reference proteome</keyword>